<keyword evidence="4" id="KW-1185">Reference proteome</keyword>
<dbReference type="InterPro" id="IPR050425">
    <property type="entry name" value="NAD(P)_dehydrat-like"/>
</dbReference>
<dbReference type="PANTHER" id="PTHR10366:SF696">
    <property type="entry name" value="OS07G0601900 PROTEIN"/>
    <property type="match status" value="1"/>
</dbReference>
<sequence length="181" mass="19778">NLSKTSHLLSLPGAKERLHLFTADLYEPGSFDSAIEGCDFVINLATSLDYSRDPEMYYVAKTLAEEAALQYGKDEGLEVVTVAAGLVGGPSLAPTFESCSAFITLAPITGNQACYQILTEFQSLMGSIPFVHVEDVCNAHIFLMIHPSPWGRYVCCSNAIAIADMADLFRKRYPDMHVTAF</sequence>
<dbReference type="GO" id="GO:0016616">
    <property type="term" value="F:oxidoreductase activity, acting on the CH-OH group of donors, NAD or NADP as acceptor"/>
    <property type="evidence" value="ECO:0007669"/>
    <property type="project" value="TreeGrafter"/>
</dbReference>
<protein>
    <recommendedName>
        <fullName evidence="2">NAD-dependent epimerase/dehydratase domain-containing protein</fullName>
    </recommendedName>
</protein>
<organism evidence="3 4">
    <name type="scientific">Taxus chinensis</name>
    <name type="common">Chinese yew</name>
    <name type="synonym">Taxus wallichiana var. chinensis</name>
    <dbReference type="NCBI Taxonomy" id="29808"/>
    <lineage>
        <taxon>Eukaryota</taxon>
        <taxon>Viridiplantae</taxon>
        <taxon>Streptophyta</taxon>
        <taxon>Embryophyta</taxon>
        <taxon>Tracheophyta</taxon>
        <taxon>Spermatophyta</taxon>
        <taxon>Pinopsida</taxon>
        <taxon>Pinidae</taxon>
        <taxon>Conifers II</taxon>
        <taxon>Cupressales</taxon>
        <taxon>Taxaceae</taxon>
        <taxon>Taxus</taxon>
    </lineage>
</organism>
<dbReference type="Pfam" id="PF01370">
    <property type="entry name" value="Epimerase"/>
    <property type="match status" value="1"/>
</dbReference>
<gene>
    <name evidence="3" type="ORF">KI387_031075</name>
</gene>
<dbReference type="Proteomes" id="UP000824469">
    <property type="component" value="Unassembled WGS sequence"/>
</dbReference>
<evidence type="ECO:0000256" key="1">
    <source>
        <dbReference type="ARBA" id="ARBA00023002"/>
    </source>
</evidence>
<dbReference type="PANTHER" id="PTHR10366">
    <property type="entry name" value="NAD DEPENDENT EPIMERASE/DEHYDRATASE"/>
    <property type="match status" value="1"/>
</dbReference>
<reference evidence="3 4" key="1">
    <citation type="journal article" date="2021" name="Nat. Plants">
        <title>The Taxus genome provides insights into paclitaxel biosynthesis.</title>
        <authorList>
            <person name="Xiong X."/>
            <person name="Gou J."/>
            <person name="Liao Q."/>
            <person name="Li Y."/>
            <person name="Zhou Q."/>
            <person name="Bi G."/>
            <person name="Li C."/>
            <person name="Du R."/>
            <person name="Wang X."/>
            <person name="Sun T."/>
            <person name="Guo L."/>
            <person name="Liang H."/>
            <person name="Lu P."/>
            <person name="Wu Y."/>
            <person name="Zhang Z."/>
            <person name="Ro D.K."/>
            <person name="Shang Y."/>
            <person name="Huang S."/>
            <person name="Yan J."/>
        </authorList>
    </citation>
    <scope>NUCLEOTIDE SEQUENCE [LARGE SCALE GENOMIC DNA]</scope>
    <source>
        <strain evidence="3">Ta-2019</strain>
    </source>
</reference>
<dbReference type="EMBL" id="JAHRHJ020000010">
    <property type="protein sequence ID" value="KAH9299393.1"/>
    <property type="molecule type" value="Genomic_DNA"/>
</dbReference>
<evidence type="ECO:0000259" key="2">
    <source>
        <dbReference type="Pfam" id="PF01370"/>
    </source>
</evidence>
<accession>A0AA38FE87</accession>
<proteinExistence type="predicted"/>
<dbReference type="AlphaFoldDB" id="A0AA38FE87"/>
<dbReference type="InterPro" id="IPR001509">
    <property type="entry name" value="Epimerase_deHydtase"/>
</dbReference>
<comment type="caution">
    <text evidence="3">The sequence shown here is derived from an EMBL/GenBank/DDBJ whole genome shotgun (WGS) entry which is preliminary data.</text>
</comment>
<feature type="domain" description="NAD-dependent epimerase/dehydratase" evidence="2">
    <location>
        <begin position="55"/>
        <end position="147"/>
    </location>
</feature>
<keyword evidence="1" id="KW-0560">Oxidoreductase</keyword>
<feature type="non-terminal residue" evidence="3">
    <location>
        <position position="1"/>
    </location>
</feature>
<dbReference type="Gene3D" id="3.40.50.720">
    <property type="entry name" value="NAD(P)-binding Rossmann-like Domain"/>
    <property type="match status" value="2"/>
</dbReference>
<feature type="non-terminal residue" evidence="3">
    <location>
        <position position="181"/>
    </location>
</feature>
<evidence type="ECO:0000313" key="4">
    <source>
        <dbReference type="Proteomes" id="UP000824469"/>
    </source>
</evidence>
<dbReference type="SUPFAM" id="SSF51735">
    <property type="entry name" value="NAD(P)-binding Rossmann-fold domains"/>
    <property type="match status" value="1"/>
</dbReference>
<name>A0AA38FE87_TAXCH</name>
<evidence type="ECO:0000313" key="3">
    <source>
        <dbReference type="EMBL" id="KAH9299393.1"/>
    </source>
</evidence>
<dbReference type="InterPro" id="IPR036291">
    <property type="entry name" value="NAD(P)-bd_dom_sf"/>
</dbReference>